<dbReference type="InterPro" id="IPR036691">
    <property type="entry name" value="Endo/exonu/phosph_ase_sf"/>
</dbReference>
<feature type="domain" description="Endonuclease/exonuclease/phosphatase" evidence="1">
    <location>
        <begin position="37"/>
        <end position="193"/>
    </location>
</feature>
<organism evidence="2">
    <name type="scientific">Capitella teleta</name>
    <name type="common">Polychaete worm</name>
    <dbReference type="NCBI Taxonomy" id="283909"/>
    <lineage>
        <taxon>Eukaryota</taxon>
        <taxon>Metazoa</taxon>
        <taxon>Spiralia</taxon>
        <taxon>Lophotrochozoa</taxon>
        <taxon>Annelida</taxon>
        <taxon>Polychaeta</taxon>
        <taxon>Sedentaria</taxon>
        <taxon>Scolecida</taxon>
        <taxon>Capitellidae</taxon>
        <taxon>Capitella</taxon>
    </lineage>
</organism>
<dbReference type="OrthoDB" id="6154567at2759"/>
<evidence type="ECO:0000313" key="4">
    <source>
        <dbReference type="Proteomes" id="UP000014760"/>
    </source>
</evidence>
<evidence type="ECO:0000313" key="3">
    <source>
        <dbReference type="EnsemblMetazoa" id="CapteP210904"/>
    </source>
</evidence>
<dbReference type="Gene3D" id="3.60.10.10">
    <property type="entry name" value="Endonuclease/exonuclease/phosphatase"/>
    <property type="match status" value="1"/>
</dbReference>
<protein>
    <recommendedName>
        <fullName evidence="1">Endonuclease/exonuclease/phosphatase domain-containing protein</fullName>
    </recommendedName>
</protein>
<gene>
    <name evidence="2" type="ORF">CAPTEDRAFT_210904</name>
</gene>
<sequence length="255" mass="29426">MAYVADACCAENYTTEEFIEEISEKVDSNVLSLFHVNIRSIKNKFEDLAEYLEELQHKFAVIGITETWQSEYDMEGYRAVHLRRNPGKVGGGISIYVRDDLPFRCFRKTDFTKVNSDIECRFIEFNRKHLRIDVNVVVGVIYRPPGSITNFSDQLSEILDTLQKPSNVLRFIYLMGDFNVTQGGVVMRMLDSRNMERLILCPTRSERKPDKVLDGIFSSEPRDLAGILDCHKKKIKSDHRPIFAIDQTNGFNAKR</sequence>
<evidence type="ECO:0000313" key="2">
    <source>
        <dbReference type="EMBL" id="ELU14449.1"/>
    </source>
</evidence>
<accession>R7V799</accession>
<dbReference type="HOGENOM" id="CLU_1086819_0_0_1"/>
<dbReference type="InterPro" id="IPR005135">
    <property type="entry name" value="Endo/exonuclease/phosphatase"/>
</dbReference>
<dbReference type="EMBL" id="AMQN01004835">
    <property type="status" value="NOT_ANNOTATED_CDS"/>
    <property type="molecule type" value="Genomic_DNA"/>
</dbReference>
<keyword evidence="4" id="KW-1185">Reference proteome</keyword>
<name>R7V799_CAPTE</name>
<dbReference type="Pfam" id="PF03372">
    <property type="entry name" value="Exo_endo_phos"/>
    <property type="match status" value="1"/>
</dbReference>
<dbReference type="SUPFAM" id="SSF56219">
    <property type="entry name" value="DNase I-like"/>
    <property type="match status" value="1"/>
</dbReference>
<evidence type="ECO:0000259" key="1">
    <source>
        <dbReference type="Pfam" id="PF03372"/>
    </source>
</evidence>
<reference evidence="3" key="3">
    <citation type="submission" date="2015-06" db="UniProtKB">
        <authorList>
            <consortium name="EnsemblMetazoa"/>
        </authorList>
    </citation>
    <scope>IDENTIFICATION</scope>
</reference>
<dbReference type="EnsemblMetazoa" id="CapteT210904">
    <property type="protein sequence ID" value="CapteP210904"/>
    <property type="gene ID" value="CapteG210904"/>
</dbReference>
<reference evidence="4" key="1">
    <citation type="submission" date="2012-12" db="EMBL/GenBank/DDBJ databases">
        <authorList>
            <person name="Hellsten U."/>
            <person name="Grimwood J."/>
            <person name="Chapman J.A."/>
            <person name="Shapiro H."/>
            <person name="Aerts A."/>
            <person name="Otillar R.P."/>
            <person name="Terry A.Y."/>
            <person name="Boore J.L."/>
            <person name="Simakov O."/>
            <person name="Marletaz F."/>
            <person name="Cho S.-J."/>
            <person name="Edsinger-Gonzales E."/>
            <person name="Havlak P."/>
            <person name="Kuo D.-H."/>
            <person name="Larsson T."/>
            <person name="Lv J."/>
            <person name="Arendt D."/>
            <person name="Savage R."/>
            <person name="Osoegawa K."/>
            <person name="de Jong P."/>
            <person name="Lindberg D.R."/>
            <person name="Seaver E.C."/>
            <person name="Weisblat D.A."/>
            <person name="Putnam N.H."/>
            <person name="Grigoriev I.V."/>
            <person name="Rokhsar D.S."/>
        </authorList>
    </citation>
    <scope>NUCLEOTIDE SEQUENCE</scope>
    <source>
        <strain evidence="4">I ESC-2004</strain>
    </source>
</reference>
<reference evidence="2 4" key="2">
    <citation type="journal article" date="2013" name="Nature">
        <title>Insights into bilaterian evolution from three spiralian genomes.</title>
        <authorList>
            <person name="Simakov O."/>
            <person name="Marletaz F."/>
            <person name="Cho S.J."/>
            <person name="Edsinger-Gonzales E."/>
            <person name="Havlak P."/>
            <person name="Hellsten U."/>
            <person name="Kuo D.H."/>
            <person name="Larsson T."/>
            <person name="Lv J."/>
            <person name="Arendt D."/>
            <person name="Savage R."/>
            <person name="Osoegawa K."/>
            <person name="de Jong P."/>
            <person name="Grimwood J."/>
            <person name="Chapman J.A."/>
            <person name="Shapiro H."/>
            <person name="Aerts A."/>
            <person name="Otillar R.P."/>
            <person name="Terry A.Y."/>
            <person name="Boore J.L."/>
            <person name="Grigoriev I.V."/>
            <person name="Lindberg D.R."/>
            <person name="Seaver E.C."/>
            <person name="Weisblat D.A."/>
            <person name="Putnam N.H."/>
            <person name="Rokhsar D.S."/>
        </authorList>
    </citation>
    <scope>NUCLEOTIDE SEQUENCE</scope>
    <source>
        <strain evidence="2 4">I ESC-2004</strain>
    </source>
</reference>
<dbReference type="AlphaFoldDB" id="R7V799"/>
<dbReference type="OMA" id="IGISESW"/>
<dbReference type="EMBL" id="KB294486">
    <property type="protein sequence ID" value="ELU14449.1"/>
    <property type="molecule type" value="Genomic_DNA"/>
</dbReference>
<dbReference type="PANTHER" id="PTHR33776">
    <property type="entry name" value="ENDO/EXONUCLEASE/PHOSPHATASE DOMAIN-CONTAINING PROTEIN"/>
    <property type="match status" value="1"/>
</dbReference>
<dbReference type="GO" id="GO:0003824">
    <property type="term" value="F:catalytic activity"/>
    <property type="evidence" value="ECO:0007669"/>
    <property type="project" value="InterPro"/>
</dbReference>
<dbReference type="PANTHER" id="PTHR33776:SF4">
    <property type="entry name" value="ENDONUCLEASE_EXONUCLEASE_PHOSPHATASE DOMAIN-CONTAINING PROTEIN"/>
    <property type="match status" value="1"/>
</dbReference>
<dbReference type="Proteomes" id="UP000014760">
    <property type="component" value="Unassembled WGS sequence"/>
</dbReference>
<proteinExistence type="predicted"/>